<feature type="signal peptide" evidence="1">
    <location>
        <begin position="1"/>
        <end position="28"/>
    </location>
</feature>
<dbReference type="AlphaFoldDB" id="A0A1K2I0Y4"/>
<keyword evidence="3" id="KW-1185">Reference proteome</keyword>
<evidence type="ECO:0000313" key="3">
    <source>
        <dbReference type="Proteomes" id="UP000183447"/>
    </source>
</evidence>
<dbReference type="Gene3D" id="2.40.50.870">
    <property type="entry name" value="Protein of unknown function (DUF3299)"/>
    <property type="match status" value="1"/>
</dbReference>
<dbReference type="EMBL" id="FPKU01000002">
    <property type="protein sequence ID" value="SFZ85444.1"/>
    <property type="molecule type" value="Genomic_DNA"/>
</dbReference>
<accession>A0A1K2I0Y4</accession>
<dbReference type="RefSeq" id="WP_072343690.1">
    <property type="nucleotide sequence ID" value="NZ_FPKU01000002.1"/>
</dbReference>
<proteinExistence type="predicted"/>
<evidence type="ECO:0000256" key="1">
    <source>
        <dbReference type="SAM" id="SignalP"/>
    </source>
</evidence>
<evidence type="ECO:0008006" key="4">
    <source>
        <dbReference type="Google" id="ProtNLM"/>
    </source>
</evidence>
<dbReference type="Proteomes" id="UP000183447">
    <property type="component" value="Unassembled WGS sequence"/>
</dbReference>
<dbReference type="Pfam" id="PF11736">
    <property type="entry name" value="DUF3299"/>
    <property type="match status" value="1"/>
</dbReference>
<reference evidence="2 3" key="1">
    <citation type="submission" date="2016-11" db="EMBL/GenBank/DDBJ databases">
        <authorList>
            <person name="Jaros S."/>
            <person name="Januszkiewicz K."/>
            <person name="Wedrychowicz H."/>
        </authorList>
    </citation>
    <scope>NUCLEOTIDE SEQUENCE [LARGE SCALE GENOMIC DNA]</scope>
    <source>
        <strain evidence="2 3">ATCC 23634</strain>
    </source>
</reference>
<sequence>MLKPLAATAFLSVTLLASLAILANPALADPMQLGWEDLLPDGGDVARPVALTEHDETGLALRLNDGDVPIREDLDGLEVRITGYVTPVSFVPGSRASRVGTFLLAPFTGVCVHVPPPPANQLVLAEFPEGIQLATRLSVDPVIVIGTLRAEKASVDVTTAGYTIEATSVEFLNDTNSSRMNRFFWGTN</sequence>
<name>A0A1K2I0Y4_9HYPH</name>
<dbReference type="STRING" id="665118.SAMN02983003_2609"/>
<feature type="chain" id="PRO_5012521100" description="DUF3299 domain-containing protein" evidence="1">
    <location>
        <begin position="29"/>
        <end position="188"/>
    </location>
</feature>
<keyword evidence="1" id="KW-0732">Signal</keyword>
<gene>
    <name evidence="2" type="ORF">SAMN02983003_2609</name>
</gene>
<evidence type="ECO:0000313" key="2">
    <source>
        <dbReference type="EMBL" id="SFZ85444.1"/>
    </source>
</evidence>
<dbReference type="InterPro" id="IPR021727">
    <property type="entry name" value="DUF3299"/>
</dbReference>
<protein>
    <recommendedName>
        <fullName evidence="4">DUF3299 domain-containing protein</fullName>
    </recommendedName>
</protein>
<organism evidence="2 3">
    <name type="scientific">Devosia enhydra</name>
    <dbReference type="NCBI Taxonomy" id="665118"/>
    <lineage>
        <taxon>Bacteria</taxon>
        <taxon>Pseudomonadati</taxon>
        <taxon>Pseudomonadota</taxon>
        <taxon>Alphaproteobacteria</taxon>
        <taxon>Hyphomicrobiales</taxon>
        <taxon>Devosiaceae</taxon>
        <taxon>Devosia</taxon>
    </lineage>
</organism>
<dbReference type="OrthoDB" id="9812956at2"/>